<dbReference type="EMBL" id="CAOQHR010000005">
    <property type="protein sequence ID" value="CAI6335284.1"/>
    <property type="molecule type" value="Genomic_DNA"/>
</dbReference>
<feature type="compositionally biased region" description="Basic and acidic residues" evidence="1">
    <location>
        <begin position="89"/>
        <end position="100"/>
    </location>
</feature>
<feature type="compositionally biased region" description="Acidic residues" evidence="1">
    <location>
        <begin position="164"/>
        <end position="173"/>
    </location>
</feature>
<comment type="caution">
    <text evidence="2">The sequence shown here is derived from an EMBL/GenBank/DDBJ whole genome shotgun (WGS) entry which is preliminary data.</text>
</comment>
<feature type="region of interest" description="Disordered" evidence="1">
    <location>
        <begin position="78"/>
        <end position="239"/>
    </location>
</feature>
<protein>
    <recommendedName>
        <fullName evidence="4">Transcriptional regulator</fullName>
    </recommendedName>
</protein>
<dbReference type="AlphaFoldDB" id="A0A9W4XKH3"/>
<gene>
    <name evidence="2" type="ORF">PDIGIT_LOCUS8363</name>
</gene>
<evidence type="ECO:0000256" key="1">
    <source>
        <dbReference type="SAM" id="MobiDB-lite"/>
    </source>
</evidence>
<name>A0A9W4XKH3_9PLEO</name>
<evidence type="ECO:0008006" key="4">
    <source>
        <dbReference type="Google" id="ProtNLM"/>
    </source>
</evidence>
<dbReference type="InterPro" id="IPR037647">
    <property type="entry name" value="HIRIP3"/>
</dbReference>
<organism evidence="2 3">
    <name type="scientific">Periconia digitata</name>
    <dbReference type="NCBI Taxonomy" id="1303443"/>
    <lineage>
        <taxon>Eukaryota</taxon>
        <taxon>Fungi</taxon>
        <taxon>Dikarya</taxon>
        <taxon>Ascomycota</taxon>
        <taxon>Pezizomycotina</taxon>
        <taxon>Dothideomycetes</taxon>
        <taxon>Pleosporomycetidae</taxon>
        <taxon>Pleosporales</taxon>
        <taxon>Massarineae</taxon>
        <taxon>Periconiaceae</taxon>
        <taxon>Periconia</taxon>
    </lineage>
</organism>
<feature type="region of interest" description="Disordered" evidence="1">
    <location>
        <begin position="310"/>
        <end position="394"/>
    </location>
</feature>
<dbReference type="PANTHER" id="PTHR15410:SF2">
    <property type="entry name" value="HIRA-INTERACTING PROTEIN 3"/>
    <property type="match status" value="1"/>
</dbReference>
<feature type="compositionally biased region" description="Acidic residues" evidence="1">
    <location>
        <begin position="365"/>
        <end position="394"/>
    </location>
</feature>
<proteinExistence type="predicted"/>
<evidence type="ECO:0000313" key="3">
    <source>
        <dbReference type="Proteomes" id="UP001152607"/>
    </source>
</evidence>
<feature type="compositionally biased region" description="Basic residues" evidence="1">
    <location>
        <begin position="101"/>
        <end position="119"/>
    </location>
</feature>
<feature type="compositionally biased region" description="Basic residues" evidence="1">
    <location>
        <begin position="203"/>
        <end position="220"/>
    </location>
</feature>
<dbReference type="OrthoDB" id="552755at2759"/>
<dbReference type="PANTHER" id="PTHR15410">
    <property type="entry name" value="HIRA-INTERACTING PROTEIN 3"/>
    <property type="match status" value="1"/>
</dbReference>
<dbReference type="Proteomes" id="UP001152607">
    <property type="component" value="Unassembled WGS sequence"/>
</dbReference>
<sequence length="394" mass="43417">MSDSESAYAPSEADISRALIDAVVSIYKSGNEADLTIKRVRARVETEFGLPSGLLKKPGWGDKTRTVITEAVEKYCQEDAEELPTPPPKETKKAPKEKTQGVKRKAAATPKKALKRRKPFSSDEESELSEEEPPKKPAWRQKKVVEDEESDGEEETRPVKAIAQEEDGEDDGDVAMQTPPPAKAQDEGSDSEMSVLIDESPVKKRQKSSQKPAKEKKKVSAPKTTKAKPASKVDDDPNQAEIKRLQGWLVKCGIRKVWGKELAKCDTPKDKIRHLKGLLSDAGMEGKFSVEKAAKIKEQREFAKDLEEIQAGEAAWGKQEVTQTGRPRRAANRPPPKVEFPKFSDDEEEEEGTGNVKAGRAQDDRTDDDDDDDDDGDAEDSEASASGADDDDSE</sequence>
<keyword evidence="3" id="KW-1185">Reference proteome</keyword>
<evidence type="ECO:0000313" key="2">
    <source>
        <dbReference type="EMBL" id="CAI6335284.1"/>
    </source>
</evidence>
<reference evidence="2" key="1">
    <citation type="submission" date="2023-01" db="EMBL/GenBank/DDBJ databases">
        <authorList>
            <person name="Van Ghelder C."/>
            <person name="Rancurel C."/>
        </authorList>
    </citation>
    <scope>NUCLEOTIDE SEQUENCE</scope>
    <source>
        <strain evidence="2">CNCM I-4278</strain>
    </source>
</reference>
<feature type="compositionally biased region" description="Low complexity" evidence="1">
    <location>
        <begin position="221"/>
        <end position="230"/>
    </location>
</feature>
<accession>A0A9W4XKH3</accession>
<feature type="compositionally biased region" description="Acidic residues" evidence="1">
    <location>
        <begin position="122"/>
        <end position="131"/>
    </location>
</feature>
<dbReference type="GO" id="GO:0005634">
    <property type="term" value="C:nucleus"/>
    <property type="evidence" value="ECO:0007669"/>
    <property type="project" value="TreeGrafter"/>
</dbReference>